<dbReference type="Proteomes" id="UP000295578">
    <property type="component" value="Unassembled WGS sequence"/>
</dbReference>
<dbReference type="EMBL" id="SMKY01000334">
    <property type="protein sequence ID" value="TDD65432.1"/>
    <property type="molecule type" value="Genomic_DNA"/>
</dbReference>
<dbReference type="InterPro" id="IPR050708">
    <property type="entry name" value="T6SS_VgrG/RHS"/>
</dbReference>
<feature type="compositionally biased region" description="Low complexity" evidence="1">
    <location>
        <begin position="241"/>
        <end position="262"/>
    </location>
</feature>
<keyword evidence="3" id="KW-1185">Reference proteome</keyword>
<feature type="region of interest" description="Disordered" evidence="1">
    <location>
        <begin position="230"/>
        <end position="317"/>
    </location>
</feature>
<dbReference type="OrthoDB" id="291011at2"/>
<dbReference type="InterPro" id="IPR006530">
    <property type="entry name" value="YD"/>
</dbReference>
<gene>
    <name evidence="2" type="ORF">E1293_40255</name>
</gene>
<protein>
    <recommendedName>
        <fullName evidence="4">RHS repeat protein</fullName>
    </recommendedName>
</protein>
<dbReference type="NCBIfam" id="TIGR01643">
    <property type="entry name" value="YD_repeat_2x"/>
    <property type="match status" value="1"/>
</dbReference>
<comment type="caution">
    <text evidence="2">The sequence shown here is derived from an EMBL/GenBank/DDBJ whole genome shotgun (WGS) entry which is preliminary data.</text>
</comment>
<name>A0A4R5A760_9ACTN</name>
<dbReference type="AlphaFoldDB" id="A0A4R5A760"/>
<evidence type="ECO:0000256" key="1">
    <source>
        <dbReference type="SAM" id="MobiDB-lite"/>
    </source>
</evidence>
<evidence type="ECO:0008006" key="4">
    <source>
        <dbReference type="Google" id="ProtNLM"/>
    </source>
</evidence>
<organism evidence="2 3">
    <name type="scientific">Actinomadura darangshiensis</name>
    <dbReference type="NCBI Taxonomy" id="705336"/>
    <lineage>
        <taxon>Bacteria</taxon>
        <taxon>Bacillati</taxon>
        <taxon>Actinomycetota</taxon>
        <taxon>Actinomycetes</taxon>
        <taxon>Streptosporangiales</taxon>
        <taxon>Thermomonosporaceae</taxon>
        <taxon>Actinomadura</taxon>
    </lineage>
</organism>
<dbReference type="Gene3D" id="2.180.10.10">
    <property type="entry name" value="RHS repeat-associated core"/>
    <property type="match status" value="1"/>
</dbReference>
<feature type="compositionally biased region" description="Polar residues" evidence="1">
    <location>
        <begin position="269"/>
        <end position="282"/>
    </location>
</feature>
<dbReference type="Pfam" id="PF05593">
    <property type="entry name" value="RHS_repeat"/>
    <property type="match status" value="1"/>
</dbReference>
<dbReference type="RefSeq" id="WP_132204292.1">
    <property type="nucleotide sequence ID" value="NZ_SMKY01000334.1"/>
</dbReference>
<accession>A0A4R5A760</accession>
<dbReference type="PANTHER" id="PTHR32305:SF17">
    <property type="entry name" value="TRNA NUCLEASE WAPA"/>
    <property type="match status" value="1"/>
</dbReference>
<sequence>METVSVACTTTPDRPAQVVSDLRTHYDNGGFGDAPSMGRATKLEEAAGYDGGTPTYVTKSKTTYDSVGRKTKVEDALGQASTTAYTDTHGLTTGTQTTTPPATPGNASTALTTVQVLDPAWGLPTRTTDANGLHTDLVYDGLGRLTEVWLPNRSKAAGDQKPNYEFGYRVTEGQITAVTTKTLTSGGAQRVAKIELLDGWLRSRQTQAPGPDGRLISDTFYDERGQVVKTYAPTPRPVTRRPPCSASAPPATSRPRPAPSTTGWAARPSRSSPRATGRSPSRNCGAPPTPTAAGTASRSPRLTAAPPPHRSPTPAGS</sequence>
<proteinExistence type="predicted"/>
<reference evidence="2 3" key="1">
    <citation type="submission" date="2019-03" db="EMBL/GenBank/DDBJ databases">
        <title>Draft genome sequences of novel Actinobacteria.</title>
        <authorList>
            <person name="Sahin N."/>
            <person name="Ay H."/>
            <person name="Saygin H."/>
        </authorList>
    </citation>
    <scope>NUCLEOTIDE SEQUENCE [LARGE SCALE GENOMIC DNA]</scope>
    <source>
        <strain evidence="2 3">DSM 45941</strain>
    </source>
</reference>
<dbReference type="PANTHER" id="PTHR32305">
    <property type="match status" value="1"/>
</dbReference>
<evidence type="ECO:0000313" key="2">
    <source>
        <dbReference type="EMBL" id="TDD65432.1"/>
    </source>
</evidence>
<dbReference type="InterPro" id="IPR031325">
    <property type="entry name" value="RHS_repeat"/>
</dbReference>
<evidence type="ECO:0000313" key="3">
    <source>
        <dbReference type="Proteomes" id="UP000295578"/>
    </source>
</evidence>